<proteinExistence type="predicted"/>
<reference evidence="1 2" key="1">
    <citation type="submission" date="2024-07" db="EMBL/GenBank/DDBJ databases">
        <title>Section-level genome sequencing and comparative genomics of Aspergillus sections Usti and Cavernicolus.</title>
        <authorList>
            <consortium name="Lawrence Berkeley National Laboratory"/>
            <person name="Nybo J.L."/>
            <person name="Vesth T.C."/>
            <person name="Theobald S."/>
            <person name="Frisvad J.C."/>
            <person name="Larsen T.O."/>
            <person name="Kjaerboelling I."/>
            <person name="Rothschild-Mancinelli K."/>
            <person name="Lyhne E.K."/>
            <person name="Kogle M.E."/>
            <person name="Barry K."/>
            <person name="Clum A."/>
            <person name="Na H."/>
            <person name="Ledsgaard L."/>
            <person name="Lin J."/>
            <person name="Lipzen A."/>
            <person name="Kuo A."/>
            <person name="Riley R."/>
            <person name="Mondo S."/>
            <person name="LaButti K."/>
            <person name="Haridas S."/>
            <person name="Pangalinan J."/>
            <person name="Salamov A.A."/>
            <person name="Simmons B.A."/>
            <person name="Magnuson J.K."/>
            <person name="Chen J."/>
            <person name="Drula E."/>
            <person name="Henrissat B."/>
            <person name="Wiebenga A."/>
            <person name="Lubbers R.J."/>
            <person name="Gomes A.C."/>
            <person name="Macurrencykelacurrency M.R."/>
            <person name="Stajich J."/>
            <person name="Grigoriev I.V."/>
            <person name="Mortensen U.H."/>
            <person name="De vries R.P."/>
            <person name="Baker S.E."/>
            <person name="Andersen M.R."/>
        </authorList>
    </citation>
    <scope>NUCLEOTIDE SEQUENCE [LARGE SCALE GENOMIC DNA]</scope>
    <source>
        <strain evidence="1 2">CBS 756.74</strain>
    </source>
</reference>
<name>A0ABR4JFH1_9EURO</name>
<keyword evidence="2" id="KW-1185">Reference proteome</keyword>
<gene>
    <name evidence="1" type="ORF">BJX68DRAFT_248612</name>
</gene>
<evidence type="ECO:0000313" key="2">
    <source>
        <dbReference type="Proteomes" id="UP001610444"/>
    </source>
</evidence>
<protein>
    <submittedName>
        <fullName evidence="1">Uncharacterized protein</fullName>
    </submittedName>
</protein>
<accession>A0ABR4JFH1</accession>
<dbReference type="EMBL" id="JBFXLR010000081">
    <property type="protein sequence ID" value="KAL2838779.1"/>
    <property type="molecule type" value="Genomic_DNA"/>
</dbReference>
<dbReference type="RefSeq" id="XP_070893208.1">
    <property type="nucleotide sequence ID" value="XM_071041952.1"/>
</dbReference>
<organism evidence="1 2">
    <name type="scientific">Aspergillus pseudodeflectus</name>
    <dbReference type="NCBI Taxonomy" id="176178"/>
    <lineage>
        <taxon>Eukaryota</taxon>
        <taxon>Fungi</taxon>
        <taxon>Dikarya</taxon>
        <taxon>Ascomycota</taxon>
        <taxon>Pezizomycotina</taxon>
        <taxon>Eurotiomycetes</taxon>
        <taxon>Eurotiomycetidae</taxon>
        <taxon>Eurotiales</taxon>
        <taxon>Aspergillaceae</taxon>
        <taxon>Aspergillus</taxon>
        <taxon>Aspergillus subgen. Nidulantes</taxon>
    </lineage>
</organism>
<evidence type="ECO:0000313" key="1">
    <source>
        <dbReference type="EMBL" id="KAL2838779.1"/>
    </source>
</evidence>
<comment type="caution">
    <text evidence="1">The sequence shown here is derived from an EMBL/GenBank/DDBJ whole genome shotgun (WGS) entry which is preliminary data.</text>
</comment>
<dbReference type="Proteomes" id="UP001610444">
    <property type="component" value="Unassembled WGS sequence"/>
</dbReference>
<sequence>MMFDEDDIAEIQNEEKLLLDEFDDLTAEFESDYITSGLPLLKYIETSWCAQMRKYLVEQGEDVCDDALCIILDKTTWEAAA</sequence>
<dbReference type="GeneID" id="98157116"/>